<organism evidence="5 6">
    <name type="scientific">Flavobacterium profundi</name>
    <dbReference type="NCBI Taxonomy" id="1774945"/>
    <lineage>
        <taxon>Bacteria</taxon>
        <taxon>Pseudomonadati</taxon>
        <taxon>Bacteroidota</taxon>
        <taxon>Flavobacteriia</taxon>
        <taxon>Flavobacteriales</taxon>
        <taxon>Flavobacteriaceae</taxon>
        <taxon>Flavobacterium</taxon>
    </lineage>
</organism>
<dbReference type="SUPFAM" id="SSF48452">
    <property type="entry name" value="TPR-like"/>
    <property type="match status" value="2"/>
</dbReference>
<evidence type="ECO:0000313" key="6">
    <source>
        <dbReference type="Proteomes" id="UP000431264"/>
    </source>
</evidence>
<reference evidence="6" key="1">
    <citation type="submission" date="2019-05" db="EMBL/GenBank/DDBJ databases">
        <title>Flavobacterium profundi sp. nov., isolated from a deep-sea seamount.</title>
        <authorList>
            <person name="Zhang D.-C."/>
        </authorList>
    </citation>
    <scope>NUCLEOTIDE SEQUENCE [LARGE SCALE GENOMIC DNA]</scope>
    <source>
        <strain evidence="6">TP390</strain>
    </source>
</reference>
<dbReference type="AlphaFoldDB" id="A0A6I4ITI9"/>
<keyword evidence="3" id="KW-0812">Transmembrane</keyword>
<feature type="repeat" description="TPR" evidence="1">
    <location>
        <begin position="179"/>
        <end position="212"/>
    </location>
</feature>
<feature type="coiled-coil region" evidence="2">
    <location>
        <begin position="589"/>
        <end position="616"/>
    </location>
</feature>
<keyword evidence="6" id="KW-1185">Reference proteome</keyword>
<dbReference type="SMART" id="SM00028">
    <property type="entry name" value="TPR"/>
    <property type="match status" value="4"/>
</dbReference>
<feature type="transmembrane region" description="Helical" evidence="3">
    <location>
        <begin position="971"/>
        <end position="988"/>
    </location>
</feature>
<dbReference type="PANTHER" id="PTHR10098:SF108">
    <property type="entry name" value="TETRATRICOPEPTIDE REPEAT PROTEIN 28"/>
    <property type="match status" value="1"/>
</dbReference>
<name>A0A6I4ITI9_9FLAO</name>
<keyword evidence="1" id="KW-0802">TPR repeat</keyword>
<accession>A0A6I4ITI9</accession>
<dbReference type="Pfam" id="PF12770">
    <property type="entry name" value="CHAT"/>
    <property type="match status" value="1"/>
</dbReference>
<dbReference type="OrthoDB" id="9771112at2"/>
<dbReference type="RefSeq" id="WP_140998611.1">
    <property type="nucleotide sequence ID" value="NZ_VDCZ01000010.1"/>
</dbReference>
<gene>
    <name evidence="5" type="ORF">GOQ30_13510</name>
</gene>
<evidence type="ECO:0000313" key="5">
    <source>
        <dbReference type="EMBL" id="MVO10184.1"/>
    </source>
</evidence>
<dbReference type="Pfam" id="PF13424">
    <property type="entry name" value="TPR_12"/>
    <property type="match status" value="1"/>
</dbReference>
<dbReference type="InterPro" id="IPR024983">
    <property type="entry name" value="CHAT_dom"/>
</dbReference>
<evidence type="ECO:0000256" key="3">
    <source>
        <dbReference type="SAM" id="Phobius"/>
    </source>
</evidence>
<dbReference type="PANTHER" id="PTHR10098">
    <property type="entry name" value="RAPSYN-RELATED"/>
    <property type="match status" value="1"/>
</dbReference>
<keyword evidence="3" id="KW-0472">Membrane</keyword>
<dbReference type="Gene3D" id="1.25.40.10">
    <property type="entry name" value="Tetratricopeptide repeat domain"/>
    <property type="match status" value="2"/>
</dbReference>
<evidence type="ECO:0000256" key="2">
    <source>
        <dbReference type="SAM" id="Coils"/>
    </source>
</evidence>
<dbReference type="InterPro" id="IPR019734">
    <property type="entry name" value="TPR_rpt"/>
</dbReference>
<sequence>MKKCFFLVLLYSISFFSQHNELKKIVRLSDSLEKSNDFRSAIKLWQNSRDINPSLSKNYIDYFSFLKEKKAISFLENLQKKLLKIEKRTLSESNLLIKTYQVYYKYLSEKKWWEEAIEKGLEGKKLQDFELASITTKVAYFSDLAYLYRQHKNPYEAILYYNKSLDLNIAINGENGDIANDYNNLGDAYIENYKPTKANECYEKAINILEKIAKNEPENIDKLLTGYRNLISNLLEYGDHEKAKKTRSKADILFFKNKNKLKKYSENLYFHSRQMLIDANVTFFAAIGEFELATKYCDSLKRETSFNKENLEAVEFSIIRFFDVADFMYEFEEYEQTVKRLHQLEPEIQNFNLVIPKMLVNAKLGTSYEKLKNYEKALHHIQIAEQIVDQQHFNSSKFSIQIIKAMILSGMNRNQEAVAISKKTLEQLVYEKTNTKIPIHQIKFENVSELADAYFINIFEKVATVYLDKYNQSKQIKDIEIALNLYQIAANLFQEYYLKGEFNDYLSYYHYKITEGILECSFLNTISFQEKIKNINLIERNASQHLLKEFDKKIKRRTPENASYLSQINNLKVELEYYKKQKSNDINEQKFYTTKITLLQKELEALEHKISKTEKNYYKFNTSDFDINQVISKLKKEEQLVKYYVCSETIYALIFSNNSIEIKKIGKKKRIEKLVKNYIQQVKNIQTNFKKESDSLYSFLLPFSLKKRVTILPESFLNYIPFEALYNNQNKSYVIENHLLSYDYSLSMWLLHKQNMKNEGNSNLAAFSPLYKEQSSNPKRSDFKELKFATLESQKIAHLFRGKLFAKEDATKTNFVKEIENFDVFHLSMHSQLFEDDFNKSCLLFSNEEKLYFSDLYGMNIPASLVVLSACDTGNGTIKNGEGIMSMSRALTYAGVKSAVVSLWQVPDQETSEIMISFYENLKKGQEKNEALANAKMTFIKKNPLKNHPFYWAGFIVNGDTSPIITFSNNWIIYVSIGILLLLIAFLYKKKLFQFRK</sequence>
<dbReference type="Proteomes" id="UP000431264">
    <property type="component" value="Unassembled WGS sequence"/>
</dbReference>
<comment type="caution">
    <text evidence="5">The sequence shown here is derived from an EMBL/GenBank/DDBJ whole genome shotgun (WGS) entry which is preliminary data.</text>
</comment>
<keyword evidence="2" id="KW-0175">Coiled coil</keyword>
<keyword evidence="3" id="KW-1133">Transmembrane helix</keyword>
<dbReference type="InterPro" id="IPR011990">
    <property type="entry name" value="TPR-like_helical_dom_sf"/>
</dbReference>
<feature type="domain" description="CHAT" evidence="4">
    <location>
        <begin position="707"/>
        <end position="960"/>
    </location>
</feature>
<proteinExistence type="predicted"/>
<dbReference type="PROSITE" id="PS50005">
    <property type="entry name" value="TPR"/>
    <property type="match status" value="1"/>
</dbReference>
<protein>
    <submittedName>
        <fullName evidence="5">CHAT domain-containing protein</fullName>
    </submittedName>
</protein>
<evidence type="ECO:0000259" key="4">
    <source>
        <dbReference type="Pfam" id="PF12770"/>
    </source>
</evidence>
<dbReference type="EMBL" id="WQLW01000010">
    <property type="protein sequence ID" value="MVO10184.1"/>
    <property type="molecule type" value="Genomic_DNA"/>
</dbReference>
<evidence type="ECO:0000256" key="1">
    <source>
        <dbReference type="PROSITE-ProRule" id="PRU00339"/>
    </source>
</evidence>